<dbReference type="Proteomes" id="UP000177053">
    <property type="component" value="Unassembled WGS sequence"/>
</dbReference>
<dbReference type="Pfam" id="PF13419">
    <property type="entry name" value="HAD_2"/>
    <property type="match status" value="1"/>
</dbReference>
<organism evidence="1 2">
    <name type="scientific">Candidatus Woesebacteria bacterium RBG_16_34_12</name>
    <dbReference type="NCBI Taxonomy" id="1802480"/>
    <lineage>
        <taxon>Bacteria</taxon>
        <taxon>Candidatus Woeseibacteriota</taxon>
    </lineage>
</organism>
<dbReference type="InterPro" id="IPR041492">
    <property type="entry name" value="HAD_2"/>
</dbReference>
<dbReference type="Gene3D" id="3.40.50.1000">
    <property type="entry name" value="HAD superfamily/HAD-like"/>
    <property type="match status" value="1"/>
</dbReference>
<dbReference type="AlphaFoldDB" id="A0A1F7XAX6"/>
<dbReference type="InterPro" id="IPR023214">
    <property type="entry name" value="HAD_sf"/>
</dbReference>
<dbReference type="InterPro" id="IPR036412">
    <property type="entry name" value="HAD-like_sf"/>
</dbReference>
<dbReference type="SUPFAM" id="SSF56784">
    <property type="entry name" value="HAD-like"/>
    <property type="match status" value="1"/>
</dbReference>
<comment type="caution">
    <text evidence="1">The sequence shown here is derived from an EMBL/GenBank/DDBJ whole genome shotgun (WGS) entry which is preliminary data.</text>
</comment>
<evidence type="ECO:0000313" key="1">
    <source>
        <dbReference type="EMBL" id="OGM11505.1"/>
    </source>
</evidence>
<sequence>MIKLIIFDFYKTLYNPKTNSLYRGTYSILKILSSKYSLVLISSSNYRRKLLISRLDIKKYFKKVIVVNQKTESVYRKLKPQMIQTLIIGDRTEEEILFGKNLGCKTLQVNPDIENPIETIKKKLLK</sequence>
<accession>A0A1F7XAX6</accession>
<proteinExistence type="predicted"/>
<evidence type="ECO:0008006" key="3">
    <source>
        <dbReference type="Google" id="ProtNLM"/>
    </source>
</evidence>
<name>A0A1F7XAX6_9BACT</name>
<protein>
    <recommendedName>
        <fullName evidence="3">HAD family hydrolase</fullName>
    </recommendedName>
</protein>
<dbReference type="EMBL" id="MGFS01000016">
    <property type="protein sequence ID" value="OGM11505.1"/>
    <property type="molecule type" value="Genomic_DNA"/>
</dbReference>
<reference evidence="1 2" key="1">
    <citation type="journal article" date="2016" name="Nat. Commun.">
        <title>Thousands of microbial genomes shed light on interconnected biogeochemical processes in an aquifer system.</title>
        <authorList>
            <person name="Anantharaman K."/>
            <person name="Brown C.T."/>
            <person name="Hug L.A."/>
            <person name="Sharon I."/>
            <person name="Castelle C.J."/>
            <person name="Probst A.J."/>
            <person name="Thomas B.C."/>
            <person name="Singh A."/>
            <person name="Wilkins M.J."/>
            <person name="Karaoz U."/>
            <person name="Brodie E.L."/>
            <person name="Williams K.H."/>
            <person name="Hubbard S.S."/>
            <person name="Banfield J.F."/>
        </authorList>
    </citation>
    <scope>NUCLEOTIDE SEQUENCE [LARGE SCALE GENOMIC DNA]</scope>
</reference>
<gene>
    <name evidence="1" type="ORF">A2Z22_00450</name>
</gene>
<evidence type="ECO:0000313" key="2">
    <source>
        <dbReference type="Proteomes" id="UP000177053"/>
    </source>
</evidence>